<gene>
    <name evidence="1" type="ORF">EB834_19885</name>
</gene>
<comment type="caution">
    <text evidence="1">The sequence shown here is derived from an EMBL/GenBank/DDBJ whole genome shotgun (WGS) entry which is preliminary data.</text>
</comment>
<organism evidence="1 2">
    <name type="scientific">Brevibacterium aurantiacum</name>
    <dbReference type="NCBI Taxonomy" id="273384"/>
    <lineage>
        <taxon>Bacteria</taxon>
        <taxon>Bacillati</taxon>
        <taxon>Actinomycetota</taxon>
        <taxon>Actinomycetes</taxon>
        <taxon>Micrococcales</taxon>
        <taxon>Brevibacteriaceae</taxon>
        <taxon>Brevibacterium</taxon>
    </lineage>
</organism>
<proteinExistence type="predicted"/>
<reference evidence="1 2" key="1">
    <citation type="submission" date="2018-10" db="EMBL/GenBank/DDBJ databases">
        <title>Brevibacterium genomes from Austrain hard cheese rinds.</title>
        <authorList>
            <person name="Anast J.M."/>
            <person name="Dzieciol M."/>
            <person name="Schultz D.L."/>
            <person name="Mann E."/>
            <person name="Wagner M."/>
            <person name="Schmitz-Esser S."/>
        </authorList>
    </citation>
    <scope>NUCLEOTIDE SEQUENCE [LARGE SCALE GENOMIC DNA]</scope>
    <source>
        <strain evidence="1 2">L261</strain>
    </source>
</reference>
<sequence>MSSKLFAIVVAAWTYLAVLLTPSSLPTGGAGMSLVNQRFTMNVAPIMRHKTNFYTLVGISDTSVKTPKRGTQIFAR</sequence>
<evidence type="ECO:0000313" key="2">
    <source>
        <dbReference type="Proteomes" id="UP000297736"/>
    </source>
</evidence>
<evidence type="ECO:0000313" key="1">
    <source>
        <dbReference type="EMBL" id="TGD36406.1"/>
    </source>
</evidence>
<accession>A0A4Z0KD41</accession>
<name>A0A4Z0KD41_BREAU</name>
<dbReference type="EMBL" id="RHFF01000037">
    <property type="protein sequence ID" value="TGD36406.1"/>
    <property type="molecule type" value="Genomic_DNA"/>
</dbReference>
<dbReference type="AlphaFoldDB" id="A0A4Z0KD41"/>
<protein>
    <submittedName>
        <fullName evidence="1">Uncharacterized protein</fullName>
    </submittedName>
</protein>
<dbReference type="Proteomes" id="UP000297736">
    <property type="component" value="Unassembled WGS sequence"/>
</dbReference>